<evidence type="ECO:0000256" key="3">
    <source>
        <dbReference type="ARBA" id="ARBA00022617"/>
    </source>
</evidence>
<dbReference type="Proteomes" id="UP000781710">
    <property type="component" value="Unassembled WGS sequence"/>
</dbReference>
<feature type="region of interest" description="Disordered" evidence="6">
    <location>
        <begin position="137"/>
        <end position="156"/>
    </location>
</feature>
<evidence type="ECO:0000313" key="8">
    <source>
        <dbReference type="EMBL" id="KAF1726733.1"/>
    </source>
</evidence>
<evidence type="ECO:0000256" key="4">
    <source>
        <dbReference type="ARBA" id="ARBA00022723"/>
    </source>
</evidence>
<dbReference type="PROSITE" id="PS51257">
    <property type="entry name" value="PROKAR_LIPOPROTEIN"/>
    <property type="match status" value="1"/>
</dbReference>
<gene>
    <name evidence="8" type="ORF">CSC78_04050</name>
</gene>
<keyword evidence="9" id="KW-1185">Reference proteome</keyword>
<dbReference type="RefSeq" id="WP_162336627.1">
    <property type="nucleotide sequence ID" value="NZ_JBHSRQ010000016.1"/>
</dbReference>
<feature type="chain" id="PRO_5046149362" evidence="7">
    <location>
        <begin position="22"/>
        <end position="156"/>
    </location>
</feature>
<dbReference type="InterPro" id="IPR012292">
    <property type="entry name" value="Globin/Proto"/>
</dbReference>
<reference evidence="8 9" key="1">
    <citation type="submission" date="2017-10" db="EMBL/GenBank/DDBJ databases">
        <title>Whole genome sequencing of members of genus Pseudoxanthomonas.</title>
        <authorList>
            <person name="Kumar S."/>
            <person name="Bansal K."/>
            <person name="Kaur A."/>
            <person name="Patil P."/>
            <person name="Sharma S."/>
            <person name="Patil P.B."/>
        </authorList>
    </citation>
    <scope>NUCLEOTIDE SEQUENCE [LARGE SCALE GENOMIC DNA]</scope>
    <source>
        <strain evidence="8 9">DSM 17109</strain>
    </source>
</reference>
<dbReference type="Pfam" id="PF01152">
    <property type="entry name" value="Bac_globin"/>
    <property type="match status" value="1"/>
</dbReference>
<dbReference type="Gene3D" id="1.10.490.10">
    <property type="entry name" value="Globins"/>
    <property type="match status" value="1"/>
</dbReference>
<dbReference type="InterPro" id="IPR019795">
    <property type="entry name" value="Globin_bac-like_CS"/>
</dbReference>
<proteinExistence type="predicted"/>
<accession>A0ABQ6ZKL1</accession>
<dbReference type="PROSITE" id="PS01213">
    <property type="entry name" value="GLOBIN_FAM_2"/>
    <property type="match status" value="1"/>
</dbReference>
<evidence type="ECO:0000256" key="7">
    <source>
        <dbReference type="SAM" id="SignalP"/>
    </source>
</evidence>
<sequence>MRIATALLLASLLWIAGCASAPPAKDALYDGLGGRAGIEALVETLLFRVSDDPRIAHHFKDVDIINLNDRLVEFLCVQSGGPCSYAGKDMAEAHKHVNIAEADFNALVEDLMWAMDQRQLPRATQNRLLRRLAAMQRDVVRRGPPPPEAPLLPPQP</sequence>
<dbReference type="SUPFAM" id="SSF46458">
    <property type="entry name" value="Globin-like"/>
    <property type="match status" value="1"/>
</dbReference>
<feature type="compositionally biased region" description="Pro residues" evidence="6">
    <location>
        <begin position="143"/>
        <end position="156"/>
    </location>
</feature>
<evidence type="ECO:0000256" key="1">
    <source>
        <dbReference type="ARBA" id="ARBA00001971"/>
    </source>
</evidence>
<feature type="signal peptide" evidence="7">
    <location>
        <begin position="1"/>
        <end position="21"/>
    </location>
</feature>
<keyword evidence="5" id="KW-0408">Iron</keyword>
<evidence type="ECO:0000256" key="5">
    <source>
        <dbReference type="ARBA" id="ARBA00023004"/>
    </source>
</evidence>
<comment type="caution">
    <text evidence="8">The sequence shown here is derived from an EMBL/GenBank/DDBJ whole genome shotgun (WGS) entry which is preliminary data.</text>
</comment>
<protein>
    <submittedName>
        <fullName evidence="8">Group 1 truncated hemoglobin</fullName>
    </submittedName>
</protein>
<evidence type="ECO:0000256" key="6">
    <source>
        <dbReference type="SAM" id="MobiDB-lite"/>
    </source>
</evidence>
<keyword evidence="2" id="KW-0813">Transport</keyword>
<evidence type="ECO:0000313" key="9">
    <source>
        <dbReference type="Proteomes" id="UP000781710"/>
    </source>
</evidence>
<keyword evidence="7" id="KW-0732">Signal</keyword>
<comment type="cofactor">
    <cofactor evidence="1">
        <name>heme</name>
        <dbReference type="ChEBI" id="CHEBI:30413"/>
    </cofactor>
</comment>
<evidence type="ECO:0000256" key="2">
    <source>
        <dbReference type="ARBA" id="ARBA00022448"/>
    </source>
</evidence>
<dbReference type="CDD" id="cd00454">
    <property type="entry name" value="TrHb1_N"/>
    <property type="match status" value="1"/>
</dbReference>
<organism evidence="8 9">
    <name type="scientific">Pseudoxanthomonas japonensis</name>
    <dbReference type="NCBI Taxonomy" id="69284"/>
    <lineage>
        <taxon>Bacteria</taxon>
        <taxon>Pseudomonadati</taxon>
        <taxon>Pseudomonadota</taxon>
        <taxon>Gammaproteobacteria</taxon>
        <taxon>Lysobacterales</taxon>
        <taxon>Lysobacteraceae</taxon>
        <taxon>Pseudoxanthomonas</taxon>
    </lineage>
</organism>
<keyword evidence="3" id="KW-0349">Heme</keyword>
<dbReference type="InterPro" id="IPR001486">
    <property type="entry name" value="Hemoglobin_trunc"/>
</dbReference>
<keyword evidence="4" id="KW-0479">Metal-binding</keyword>
<dbReference type="EMBL" id="PDWW01000003">
    <property type="protein sequence ID" value="KAF1726733.1"/>
    <property type="molecule type" value="Genomic_DNA"/>
</dbReference>
<name>A0ABQ6ZKL1_9GAMM</name>
<dbReference type="InterPro" id="IPR009050">
    <property type="entry name" value="Globin-like_sf"/>
</dbReference>